<evidence type="ECO:0000313" key="3">
    <source>
        <dbReference type="Proteomes" id="UP000799324"/>
    </source>
</evidence>
<feature type="domain" description="CorA-like transporter" evidence="1">
    <location>
        <begin position="5"/>
        <end position="193"/>
    </location>
</feature>
<dbReference type="Proteomes" id="UP000799324">
    <property type="component" value="Unassembled WGS sequence"/>
</dbReference>
<dbReference type="OrthoDB" id="5396681at2759"/>
<organism evidence="2 3">
    <name type="scientific">Lophiostoma macrostomum CBS 122681</name>
    <dbReference type="NCBI Taxonomy" id="1314788"/>
    <lineage>
        <taxon>Eukaryota</taxon>
        <taxon>Fungi</taxon>
        <taxon>Dikarya</taxon>
        <taxon>Ascomycota</taxon>
        <taxon>Pezizomycotina</taxon>
        <taxon>Dothideomycetes</taxon>
        <taxon>Pleosporomycetidae</taxon>
        <taxon>Pleosporales</taxon>
        <taxon>Lophiostomataceae</taxon>
        <taxon>Lophiostoma</taxon>
    </lineage>
</organism>
<dbReference type="AlphaFoldDB" id="A0A6A6SK33"/>
<keyword evidence="3" id="KW-1185">Reference proteome</keyword>
<dbReference type="EMBL" id="MU004558">
    <property type="protein sequence ID" value="KAF2648099.1"/>
    <property type="molecule type" value="Genomic_DNA"/>
</dbReference>
<protein>
    <recommendedName>
        <fullName evidence="1">CorA-like transporter domain-containing protein</fullName>
    </recommendedName>
</protein>
<evidence type="ECO:0000259" key="1">
    <source>
        <dbReference type="Pfam" id="PF26616"/>
    </source>
</evidence>
<proteinExistence type="predicted"/>
<dbReference type="Pfam" id="PF26616">
    <property type="entry name" value="CorA-like"/>
    <property type="match status" value="1"/>
</dbReference>
<evidence type="ECO:0000313" key="2">
    <source>
        <dbReference type="EMBL" id="KAF2648099.1"/>
    </source>
</evidence>
<name>A0A6A6SK33_9PLEO</name>
<sequence length="193" mass="22549">MSDWESILSPRSSQLFDPDESRLEVIQQTFDGTSHGKIYSFKNTERLANWSAVDISSTMITTCGQLQEHHKNTKSSTTYIYIIRQAHTWGHMKITKELACMLLSLYDVCHRFWECISCFGYRENDDDNVWEGIHTAVRERDSNDGIATDYELCYLFRYMTENGRATGSPWSLRQSAVYQSFELNDEKEIWILI</sequence>
<accession>A0A6A6SK33</accession>
<gene>
    <name evidence="2" type="ORF">K491DRAFT_261195</name>
</gene>
<dbReference type="InterPro" id="IPR058257">
    <property type="entry name" value="CorA-like_dom"/>
</dbReference>
<reference evidence="2" key="1">
    <citation type="journal article" date="2020" name="Stud. Mycol.">
        <title>101 Dothideomycetes genomes: a test case for predicting lifestyles and emergence of pathogens.</title>
        <authorList>
            <person name="Haridas S."/>
            <person name="Albert R."/>
            <person name="Binder M."/>
            <person name="Bloem J."/>
            <person name="Labutti K."/>
            <person name="Salamov A."/>
            <person name="Andreopoulos B."/>
            <person name="Baker S."/>
            <person name="Barry K."/>
            <person name="Bills G."/>
            <person name="Bluhm B."/>
            <person name="Cannon C."/>
            <person name="Castanera R."/>
            <person name="Culley D."/>
            <person name="Daum C."/>
            <person name="Ezra D."/>
            <person name="Gonzalez J."/>
            <person name="Henrissat B."/>
            <person name="Kuo A."/>
            <person name="Liang C."/>
            <person name="Lipzen A."/>
            <person name="Lutzoni F."/>
            <person name="Magnuson J."/>
            <person name="Mondo S."/>
            <person name="Nolan M."/>
            <person name="Ohm R."/>
            <person name="Pangilinan J."/>
            <person name="Park H.-J."/>
            <person name="Ramirez L."/>
            <person name="Alfaro M."/>
            <person name="Sun H."/>
            <person name="Tritt A."/>
            <person name="Yoshinaga Y."/>
            <person name="Zwiers L.-H."/>
            <person name="Turgeon B."/>
            <person name="Goodwin S."/>
            <person name="Spatafora J."/>
            <person name="Crous P."/>
            <person name="Grigoriev I."/>
        </authorList>
    </citation>
    <scope>NUCLEOTIDE SEQUENCE</scope>
    <source>
        <strain evidence="2">CBS 122681</strain>
    </source>
</reference>